<dbReference type="Proteomes" id="UP001186974">
    <property type="component" value="Unassembled WGS sequence"/>
</dbReference>
<organism evidence="1 2">
    <name type="scientific">Coniosporium uncinatum</name>
    <dbReference type="NCBI Taxonomy" id="93489"/>
    <lineage>
        <taxon>Eukaryota</taxon>
        <taxon>Fungi</taxon>
        <taxon>Dikarya</taxon>
        <taxon>Ascomycota</taxon>
        <taxon>Pezizomycotina</taxon>
        <taxon>Dothideomycetes</taxon>
        <taxon>Dothideomycetes incertae sedis</taxon>
        <taxon>Coniosporium</taxon>
    </lineage>
</organism>
<comment type="caution">
    <text evidence="1">The sequence shown here is derived from an EMBL/GenBank/DDBJ whole genome shotgun (WGS) entry which is preliminary data.</text>
</comment>
<reference evidence="1" key="1">
    <citation type="submission" date="2024-09" db="EMBL/GenBank/DDBJ databases">
        <title>Black Yeasts Isolated from many extreme environments.</title>
        <authorList>
            <person name="Coleine C."/>
            <person name="Stajich J.E."/>
            <person name="Selbmann L."/>
        </authorList>
    </citation>
    <scope>NUCLEOTIDE SEQUENCE</scope>
    <source>
        <strain evidence="1">CCFEE 5737</strain>
    </source>
</reference>
<evidence type="ECO:0000313" key="1">
    <source>
        <dbReference type="EMBL" id="KAK3076803.1"/>
    </source>
</evidence>
<name>A0ACC3DJB8_9PEZI</name>
<evidence type="ECO:0000313" key="2">
    <source>
        <dbReference type="Proteomes" id="UP001186974"/>
    </source>
</evidence>
<keyword evidence="2" id="KW-1185">Reference proteome</keyword>
<sequence length="370" mass="41333">MSNLINSIIEPVVRRFSQSSDPATPAAEQQSHARGSDRSDTPHLQSLHNESPATLGGSNNGPEQRHWIARSGFLNRFVSSTSVPEQQDIAEEETPSSPGDALAPSLSSLLTRQARDSPPEDMSGNPLYGVPERFRSMDTLASNASTRSSQTTNERHSRRNTARRSRSTSRDNPQAVLQMSSSLPEDDGMRWLRQKIHEIRDSEISGEEKAKRMHYIMTEEYRTLHPHSLRTHSPSSILSHERPFTPTSPPPLDSDAGSLSPTSTSSPTYNQNPYNISAEDAAPSYRPRAARQVSSEAIPSQQSSADEEDREESPSLGCEHYKRNVKIQCFDCRKWYTCRHCHDDVEDHALNRKKTQNMLCMICNTPQPAG</sequence>
<proteinExistence type="predicted"/>
<protein>
    <submittedName>
        <fullName evidence="1">Uncharacterized protein</fullName>
    </submittedName>
</protein>
<gene>
    <name evidence="1" type="ORF">LTS18_012011</name>
</gene>
<dbReference type="EMBL" id="JAWDJW010003539">
    <property type="protein sequence ID" value="KAK3076803.1"/>
    <property type="molecule type" value="Genomic_DNA"/>
</dbReference>
<accession>A0ACC3DJB8</accession>
<feature type="non-terminal residue" evidence="1">
    <location>
        <position position="370"/>
    </location>
</feature>